<dbReference type="AlphaFoldDB" id="A0A3B0CAE9"/>
<keyword evidence="2" id="KW-0645">Protease</keyword>
<reference evidence="2 3" key="1">
    <citation type="submission" date="2018-10" db="EMBL/GenBank/DDBJ databases">
        <title>Ulvibacterium marinum gen. nov., sp. nov., a novel marine bacterium of the family Flavobacteriaceae, isolated from a culture of the green alga Ulva prolifera.</title>
        <authorList>
            <person name="Zhang Z."/>
        </authorList>
    </citation>
    <scope>NUCLEOTIDE SEQUENCE [LARGE SCALE GENOMIC DNA]</scope>
    <source>
        <strain evidence="2 3">CCMM003</strain>
    </source>
</reference>
<dbReference type="CDD" id="cd07561">
    <property type="entry name" value="Peptidase_S41_CPP_like"/>
    <property type="match status" value="1"/>
</dbReference>
<dbReference type="PROSITE" id="PS51257">
    <property type="entry name" value="PROKAR_LIPOPROTEIN"/>
    <property type="match status" value="1"/>
</dbReference>
<evidence type="ECO:0000313" key="2">
    <source>
        <dbReference type="EMBL" id="RKN81584.1"/>
    </source>
</evidence>
<keyword evidence="3" id="KW-1185">Reference proteome</keyword>
<dbReference type="InterPro" id="IPR041613">
    <property type="entry name" value="Pept_S41_N"/>
</dbReference>
<accession>A0A3B0CAE9</accession>
<comment type="caution">
    <text evidence="2">The sequence shown here is derived from an EMBL/GenBank/DDBJ whole genome shotgun (WGS) entry which is preliminary data.</text>
</comment>
<sequence length="503" mass="55706">MKRIRFLLWAVLFVFASCKKSDDNIVPENMGEQVEQSPESSKSLADYPAQNFMWQTMNVYYFWQDDVPDLADTKIDDLEAYVEFLSSEANPGDFFYNICNNHEAIVGEDAAIDRFSVAVENYKDLVNSLQGVSRSNGLEFQLYLFQGSNDIYGVVTYVALDSDASTKDIKRGDIFVGVNGQNLNLNNYLDLLFGSEDTYTLNMADLVDNTITDNGQEVTLTKIENFAENPILVSTVIEQASNKIGYIMYNSFLAAYDEQLNNVFGDFKSQGVNELVLDLRYNGGGRVTSAIQIASSIYGARTDEVFIRPRFNSKLQPGNGQPDNFTATTLEGTAINELNLSRVFIITTGGTASASELVINGLEPYVDVVQIGTTTVGKNEFSNTFVDDPENGNFYDPNREEFINPDNQWGIQPLLGRNENADGFSDYTAGLSPDFELQEDIANLGTLGNPSEPLLALALSRISGESAKISLQPAFTAEVFSNSIWFKPTNNKALMDGLLEPFN</sequence>
<dbReference type="Gene3D" id="2.30.42.10">
    <property type="match status" value="1"/>
</dbReference>
<dbReference type="EMBL" id="RBCJ01000002">
    <property type="protein sequence ID" value="RKN81584.1"/>
    <property type="molecule type" value="Genomic_DNA"/>
</dbReference>
<dbReference type="InterPro" id="IPR036034">
    <property type="entry name" value="PDZ_sf"/>
</dbReference>
<dbReference type="Gene3D" id="3.30.750.170">
    <property type="match status" value="1"/>
</dbReference>
<dbReference type="GO" id="GO:0006508">
    <property type="term" value="P:proteolysis"/>
    <property type="evidence" value="ECO:0007669"/>
    <property type="project" value="UniProtKB-KW"/>
</dbReference>
<keyword evidence="2" id="KW-0378">Hydrolase</keyword>
<dbReference type="OrthoDB" id="7168509at2"/>
<dbReference type="GO" id="GO:0007165">
    <property type="term" value="P:signal transduction"/>
    <property type="evidence" value="ECO:0007669"/>
    <property type="project" value="TreeGrafter"/>
</dbReference>
<dbReference type="InterPro" id="IPR005151">
    <property type="entry name" value="Tail-specific_protease"/>
</dbReference>
<dbReference type="PANTHER" id="PTHR32060">
    <property type="entry name" value="TAIL-SPECIFIC PROTEASE"/>
    <property type="match status" value="1"/>
</dbReference>
<dbReference type="GO" id="GO:0008236">
    <property type="term" value="F:serine-type peptidase activity"/>
    <property type="evidence" value="ECO:0007669"/>
    <property type="project" value="InterPro"/>
</dbReference>
<dbReference type="SMART" id="SM00245">
    <property type="entry name" value="TSPc"/>
    <property type="match status" value="1"/>
</dbReference>
<dbReference type="Pfam" id="PF03572">
    <property type="entry name" value="Peptidase_S41"/>
    <property type="match status" value="1"/>
</dbReference>
<gene>
    <name evidence="2" type="ORF">D7Z94_11795</name>
</gene>
<dbReference type="Pfam" id="PF18294">
    <property type="entry name" value="Pept_S41_N"/>
    <property type="match status" value="1"/>
</dbReference>
<name>A0A3B0CAE9_9FLAO</name>
<dbReference type="InterPro" id="IPR029045">
    <property type="entry name" value="ClpP/crotonase-like_dom_sf"/>
</dbReference>
<dbReference type="SUPFAM" id="SSF52096">
    <property type="entry name" value="ClpP/crotonase"/>
    <property type="match status" value="1"/>
</dbReference>
<evidence type="ECO:0000259" key="1">
    <source>
        <dbReference type="SMART" id="SM00245"/>
    </source>
</evidence>
<dbReference type="Gene3D" id="3.90.226.10">
    <property type="entry name" value="2-enoyl-CoA Hydratase, Chain A, domain 1"/>
    <property type="match status" value="1"/>
</dbReference>
<feature type="domain" description="Tail specific protease" evidence="1">
    <location>
        <begin position="213"/>
        <end position="438"/>
    </location>
</feature>
<dbReference type="PANTHER" id="PTHR32060:SF30">
    <property type="entry name" value="CARBOXY-TERMINAL PROCESSING PROTEASE CTPA"/>
    <property type="match status" value="1"/>
</dbReference>
<dbReference type="RefSeq" id="WP_120711738.1">
    <property type="nucleotide sequence ID" value="NZ_RBCJ01000002.1"/>
</dbReference>
<organism evidence="2 3">
    <name type="scientific">Ulvibacterium marinum</name>
    <dbReference type="NCBI Taxonomy" id="2419782"/>
    <lineage>
        <taxon>Bacteria</taxon>
        <taxon>Pseudomonadati</taxon>
        <taxon>Bacteroidota</taxon>
        <taxon>Flavobacteriia</taxon>
        <taxon>Flavobacteriales</taxon>
        <taxon>Flavobacteriaceae</taxon>
        <taxon>Ulvibacterium</taxon>
    </lineage>
</organism>
<dbReference type="GO" id="GO:0004175">
    <property type="term" value="F:endopeptidase activity"/>
    <property type="evidence" value="ECO:0007669"/>
    <property type="project" value="TreeGrafter"/>
</dbReference>
<proteinExistence type="predicted"/>
<dbReference type="GO" id="GO:0030288">
    <property type="term" value="C:outer membrane-bounded periplasmic space"/>
    <property type="evidence" value="ECO:0007669"/>
    <property type="project" value="TreeGrafter"/>
</dbReference>
<evidence type="ECO:0000313" key="3">
    <source>
        <dbReference type="Proteomes" id="UP000276603"/>
    </source>
</evidence>
<protein>
    <submittedName>
        <fullName evidence="2">Carboxyl-terminal protease</fullName>
    </submittedName>
</protein>
<dbReference type="Proteomes" id="UP000276603">
    <property type="component" value="Unassembled WGS sequence"/>
</dbReference>